<gene>
    <name evidence="1" type="ORF">OG375_08975</name>
</gene>
<name>A0ABZ1PLE5_9ACTN</name>
<proteinExistence type="predicted"/>
<sequence length="193" mass="21388">MRWRIGYRLRNALIVGGSVGMGLFGWQTLTADVPSRPPAVDVCGLVRPETVARLVPDASRPAIERGGRGYVLCVYTGWAGVGTHRDEVVLWFGYHRHTRTDGESAVRRARADVGDWRCTRCRPRPTPVRIGDESYEHGLTYADDRRQTAQVTARIGTVTVAAELDTAYAARDAMFEAVRNLAQEVAARCRAEC</sequence>
<organism evidence="1 2">
    <name type="scientific">Micromonospora zamorensis</name>
    <dbReference type="NCBI Taxonomy" id="709883"/>
    <lineage>
        <taxon>Bacteria</taxon>
        <taxon>Bacillati</taxon>
        <taxon>Actinomycetota</taxon>
        <taxon>Actinomycetes</taxon>
        <taxon>Micromonosporales</taxon>
        <taxon>Micromonosporaceae</taxon>
        <taxon>Micromonospora</taxon>
    </lineage>
</organism>
<keyword evidence="2" id="KW-1185">Reference proteome</keyword>
<evidence type="ECO:0008006" key="3">
    <source>
        <dbReference type="Google" id="ProtNLM"/>
    </source>
</evidence>
<evidence type="ECO:0000313" key="1">
    <source>
        <dbReference type="EMBL" id="WUI84432.1"/>
    </source>
</evidence>
<dbReference type="RefSeq" id="WP_328374415.1">
    <property type="nucleotide sequence ID" value="NZ_CP107941.1"/>
</dbReference>
<accession>A0ABZ1PLE5</accession>
<dbReference type="Proteomes" id="UP001346877">
    <property type="component" value="Chromosome"/>
</dbReference>
<protein>
    <recommendedName>
        <fullName evidence="3">DUF3558 domain-containing protein</fullName>
    </recommendedName>
</protein>
<evidence type="ECO:0000313" key="2">
    <source>
        <dbReference type="Proteomes" id="UP001346877"/>
    </source>
</evidence>
<reference evidence="1 2" key="1">
    <citation type="submission" date="2022-10" db="EMBL/GenBank/DDBJ databases">
        <title>The complete genomes of actinobacterial strains from the NBC collection.</title>
        <authorList>
            <person name="Joergensen T.S."/>
            <person name="Alvarez Arevalo M."/>
            <person name="Sterndorff E.B."/>
            <person name="Faurdal D."/>
            <person name="Vuksanovic O."/>
            <person name="Mourched A.-S."/>
            <person name="Charusanti P."/>
            <person name="Shaw S."/>
            <person name="Blin K."/>
            <person name="Weber T."/>
        </authorList>
    </citation>
    <scope>NUCLEOTIDE SEQUENCE [LARGE SCALE GENOMIC DNA]</scope>
    <source>
        <strain evidence="1 2">NBC_00396</strain>
    </source>
</reference>
<dbReference type="EMBL" id="CP107941">
    <property type="protein sequence ID" value="WUI84432.1"/>
    <property type="molecule type" value="Genomic_DNA"/>
</dbReference>